<feature type="compositionally biased region" description="Basic and acidic residues" evidence="1">
    <location>
        <begin position="211"/>
        <end position="239"/>
    </location>
</feature>
<dbReference type="Proteomes" id="UP000326924">
    <property type="component" value="Unassembled WGS sequence"/>
</dbReference>
<name>A0A5J5EEI6_9PEZI</name>
<dbReference type="InParanoid" id="A0A5J5EEI6"/>
<feature type="region of interest" description="Disordered" evidence="1">
    <location>
        <begin position="182"/>
        <end position="252"/>
    </location>
</feature>
<evidence type="ECO:0000313" key="2">
    <source>
        <dbReference type="EMBL" id="KAA8893603.1"/>
    </source>
</evidence>
<organism evidence="2 3">
    <name type="scientific">Sphaerosporella brunnea</name>
    <dbReference type="NCBI Taxonomy" id="1250544"/>
    <lineage>
        <taxon>Eukaryota</taxon>
        <taxon>Fungi</taxon>
        <taxon>Dikarya</taxon>
        <taxon>Ascomycota</taxon>
        <taxon>Pezizomycotina</taxon>
        <taxon>Pezizomycetes</taxon>
        <taxon>Pezizales</taxon>
        <taxon>Pyronemataceae</taxon>
        <taxon>Sphaerosporella</taxon>
    </lineage>
</organism>
<feature type="compositionally biased region" description="Basic residues" evidence="1">
    <location>
        <begin position="197"/>
        <end position="210"/>
    </location>
</feature>
<protein>
    <submittedName>
        <fullName evidence="2">Uncharacterized protein</fullName>
    </submittedName>
</protein>
<reference evidence="2 3" key="1">
    <citation type="submission" date="2019-09" db="EMBL/GenBank/DDBJ databases">
        <title>Draft genome of the ectomycorrhizal ascomycete Sphaerosporella brunnea.</title>
        <authorList>
            <consortium name="DOE Joint Genome Institute"/>
            <person name="Benucci G.M."/>
            <person name="Marozzi G."/>
            <person name="Antonielli L."/>
            <person name="Sanchez S."/>
            <person name="Marco P."/>
            <person name="Wang X."/>
            <person name="Falini L.B."/>
            <person name="Barry K."/>
            <person name="Haridas S."/>
            <person name="Lipzen A."/>
            <person name="Labutti K."/>
            <person name="Grigoriev I.V."/>
            <person name="Murat C."/>
            <person name="Martin F."/>
            <person name="Albertini E."/>
            <person name="Donnini D."/>
            <person name="Bonito G."/>
        </authorList>
    </citation>
    <scope>NUCLEOTIDE SEQUENCE [LARGE SCALE GENOMIC DNA]</scope>
    <source>
        <strain evidence="2 3">Sb_GMNB300</strain>
    </source>
</reference>
<sequence>MRVCQDAHINPYEFAILVAMTQNQHRELMRLNCPRDSYTTHVLGCVPRARGPKFIPVTATVSAAFLRCLEDPHDPLSPGDRPAVSRYAIPGRTSGQELVQIIFGALATRPFMGHLESKTAARRFRWMSRTKKRSADDITRVVEPDTALTMKKWKRVAAETSGADGQDTASTIRQLKTSADDALGDEHSTTPMNHGALHPKQRGARTKRTKPGADARSEHYAAARDIAPRKKATASREETDPREEEEEAEWHQLDPSWEPLNPALIRTERTTDEMTQPEGQEAEVQVVTGGAAGGYMGLWACALCNGMHRGKVELVRLCIIVWIQRVRTGVVSKGVRAGAGWY</sequence>
<proteinExistence type="predicted"/>
<accession>A0A5J5EEI6</accession>
<dbReference type="AlphaFoldDB" id="A0A5J5EEI6"/>
<comment type="caution">
    <text evidence="2">The sequence shown here is derived from an EMBL/GenBank/DDBJ whole genome shotgun (WGS) entry which is preliminary data.</text>
</comment>
<evidence type="ECO:0000256" key="1">
    <source>
        <dbReference type="SAM" id="MobiDB-lite"/>
    </source>
</evidence>
<evidence type="ECO:0000313" key="3">
    <source>
        <dbReference type="Proteomes" id="UP000326924"/>
    </source>
</evidence>
<dbReference type="EMBL" id="VXIS01000421">
    <property type="protein sequence ID" value="KAA8893603.1"/>
    <property type="molecule type" value="Genomic_DNA"/>
</dbReference>
<gene>
    <name evidence="2" type="ORF">FN846DRAFT_1004351</name>
</gene>
<keyword evidence="3" id="KW-1185">Reference proteome</keyword>